<comment type="caution">
    <text evidence="4">The sequence shown here is derived from an EMBL/GenBank/DDBJ whole genome shotgun (WGS) entry which is preliminary data.</text>
</comment>
<evidence type="ECO:0000256" key="1">
    <source>
        <dbReference type="ARBA" id="ARBA00004430"/>
    </source>
</evidence>
<keyword evidence="3" id="KW-0677">Repeat</keyword>
<gene>
    <name evidence="4" type="ORF">C2E21_0135</name>
</gene>
<evidence type="ECO:0000313" key="4">
    <source>
        <dbReference type="EMBL" id="PRW61525.1"/>
    </source>
</evidence>
<dbReference type="InterPro" id="IPR003591">
    <property type="entry name" value="Leu-rich_rpt_typical-subtyp"/>
</dbReference>
<dbReference type="InterPro" id="IPR001611">
    <property type="entry name" value="Leu-rich_rpt"/>
</dbReference>
<protein>
    <submittedName>
        <fullName evidence="4">Phospho phosphatase</fullName>
    </submittedName>
</protein>
<comment type="subcellular location">
    <subcellularLocation>
        <location evidence="1">Cytoplasm</location>
        <location evidence="1">Cytoskeleton</location>
        <location evidence="1">Cilium axoneme</location>
    </subcellularLocation>
</comment>
<keyword evidence="5" id="KW-1185">Reference proteome</keyword>
<dbReference type="Proteomes" id="UP000239899">
    <property type="component" value="Unassembled WGS sequence"/>
</dbReference>
<dbReference type="InterPro" id="IPR050216">
    <property type="entry name" value="LRR_domain-containing"/>
</dbReference>
<dbReference type="AlphaFoldDB" id="A0A2P6U5C5"/>
<accession>A0A2P6U5C5</accession>
<keyword evidence="2" id="KW-0433">Leucine-rich repeat</keyword>
<dbReference type="SUPFAM" id="SSF52058">
    <property type="entry name" value="L domain-like"/>
    <property type="match status" value="1"/>
</dbReference>
<dbReference type="Pfam" id="PF13855">
    <property type="entry name" value="LRR_8"/>
    <property type="match status" value="1"/>
</dbReference>
<dbReference type="SMART" id="SM00369">
    <property type="entry name" value="LRR_TYP"/>
    <property type="match status" value="5"/>
</dbReference>
<dbReference type="OrthoDB" id="1668230at2759"/>
<dbReference type="Gene3D" id="3.80.10.10">
    <property type="entry name" value="Ribonuclease Inhibitor"/>
    <property type="match status" value="2"/>
</dbReference>
<organism evidence="4 5">
    <name type="scientific">Chlorella sorokiniana</name>
    <name type="common">Freshwater green alga</name>
    <dbReference type="NCBI Taxonomy" id="3076"/>
    <lineage>
        <taxon>Eukaryota</taxon>
        <taxon>Viridiplantae</taxon>
        <taxon>Chlorophyta</taxon>
        <taxon>core chlorophytes</taxon>
        <taxon>Trebouxiophyceae</taxon>
        <taxon>Chlorellales</taxon>
        <taxon>Chlorellaceae</taxon>
        <taxon>Chlorella clade</taxon>
        <taxon>Chlorella</taxon>
    </lineage>
</organism>
<reference evidence="4 5" key="1">
    <citation type="journal article" date="2018" name="Plant J.">
        <title>Genome sequences of Chlorella sorokiniana UTEX 1602 and Micractinium conductrix SAG 241.80: implications to maltose excretion by a green alga.</title>
        <authorList>
            <person name="Arriola M.B."/>
            <person name="Velmurugan N."/>
            <person name="Zhang Y."/>
            <person name="Plunkett M.H."/>
            <person name="Hondzo H."/>
            <person name="Barney B.M."/>
        </authorList>
    </citation>
    <scope>NUCLEOTIDE SEQUENCE [LARGE SCALE GENOMIC DNA]</scope>
    <source>
        <strain evidence="5">UTEX 1602</strain>
    </source>
</reference>
<evidence type="ECO:0000256" key="2">
    <source>
        <dbReference type="ARBA" id="ARBA00022614"/>
    </source>
</evidence>
<dbReference type="PROSITE" id="PS51450">
    <property type="entry name" value="LRR"/>
    <property type="match status" value="2"/>
</dbReference>
<dbReference type="GO" id="GO:0005930">
    <property type="term" value="C:axoneme"/>
    <property type="evidence" value="ECO:0007669"/>
    <property type="project" value="UniProtKB-SubCell"/>
</dbReference>
<sequence>MVTSLSLLHLHGQEIQAVLESVRPDQLQQLIVVDIESQLAAALPRFSSLTTLSVSQSSIGIQAVGVAMALPHLLQLRRLDLCGCRRNPWRNTGVHVAGCAMHCCRYTIGEPYEEMPQGGPTAFLEVAYAAPGFSLLALLSGLRPGGVPAIERLRLRHCVLEAATLWHCSMLTALTRLDIADCGAAAGGWDAVMVALLSQAPLLSSLQVESCFADALPGSLITHTGLRQLSLSDVETLPAGPYVASLQQLSLLDARLQQLPPALTAATALTCLEVQRVHYSATPFSTAGMAALLSRLPQLRALQLAHCGLQQLPVQGWPGWSVLQSLDLRSNSLTSLPAELHQATALHHLNLSGNCQLRPTAEQLGALLSHLPLLQGLELSRVGLTELPDQLPPGLRALDVSSNKLQSLPPGLTCQLLTSLTLCGNYGLNLSCAVMERLFARMPRLSDLPGWVLFTSDDALHYVKDVLRQRDSDSLPALSG</sequence>
<evidence type="ECO:0000313" key="5">
    <source>
        <dbReference type="Proteomes" id="UP000239899"/>
    </source>
</evidence>
<proteinExistence type="predicted"/>
<dbReference type="STRING" id="3076.A0A2P6U5C5"/>
<dbReference type="PANTHER" id="PTHR48051">
    <property type="match status" value="1"/>
</dbReference>
<name>A0A2P6U5C5_CHLSO</name>
<dbReference type="InterPro" id="IPR032675">
    <property type="entry name" value="LRR_dom_sf"/>
</dbReference>
<evidence type="ECO:0000256" key="3">
    <source>
        <dbReference type="ARBA" id="ARBA00022737"/>
    </source>
</evidence>
<dbReference type="PANTHER" id="PTHR48051:SF1">
    <property type="entry name" value="RAS SUPPRESSOR PROTEIN 1"/>
    <property type="match status" value="1"/>
</dbReference>
<dbReference type="EMBL" id="LHPG02000001">
    <property type="protein sequence ID" value="PRW61525.1"/>
    <property type="molecule type" value="Genomic_DNA"/>
</dbReference>